<evidence type="ECO:0000256" key="2">
    <source>
        <dbReference type="ARBA" id="ARBA00022737"/>
    </source>
</evidence>
<feature type="DNA-binding region" description="HMG box" evidence="8">
    <location>
        <begin position="527"/>
        <end position="593"/>
    </location>
</feature>
<dbReference type="FunFam" id="1.10.30.10:FF:000023">
    <property type="entry name" value="nucleolar transcription factor 1 isoform X2"/>
    <property type="match status" value="1"/>
</dbReference>
<dbReference type="PROSITE" id="PS50118">
    <property type="entry name" value="HMG_BOX_2"/>
    <property type="match status" value="5"/>
</dbReference>
<evidence type="ECO:0000256" key="7">
    <source>
        <dbReference type="ARBA" id="ARBA00023242"/>
    </source>
</evidence>
<feature type="DNA-binding region" description="HMG box" evidence="8">
    <location>
        <begin position="257"/>
        <end position="321"/>
    </location>
</feature>
<dbReference type="Pfam" id="PF00505">
    <property type="entry name" value="HMG_box"/>
    <property type="match status" value="2"/>
</dbReference>
<feature type="domain" description="HMG box" evidence="10">
    <location>
        <begin position="257"/>
        <end position="321"/>
    </location>
</feature>
<evidence type="ECO:0000256" key="4">
    <source>
        <dbReference type="ARBA" id="ARBA00023125"/>
    </source>
</evidence>
<feature type="compositionally biased region" description="Low complexity" evidence="9">
    <location>
        <begin position="769"/>
        <end position="781"/>
    </location>
</feature>
<dbReference type="FunFam" id="1.10.30.10:FF:000022">
    <property type="entry name" value="nucleolar transcription factor 1 isoform X2"/>
    <property type="match status" value="1"/>
</dbReference>
<evidence type="ECO:0000259" key="10">
    <source>
        <dbReference type="PROSITE" id="PS50118"/>
    </source>
</evidence>
<feature type="domain" description="HMG box" evidence="10">
    <location>
        <begin position="441"/>
        <end position="508"/>
    </location>
</feature>
<dbReference type="InterPro" id="IPR051762">
    <property type="entry name" value="UBF1"/>
</dbReference>
<feature type="compositionally biased region" description="Polar residues" evidence="9">
    <location>
        <begin position="623"/>
        <end position="635"/>
    </location>
</feature>
<dbReference type="InterPro" id="IPR009071">
    <property type="entry name" value="HMG_box_dom"/>
</dbReference>
<comment type="subcellular location">
    <subcellularLocation>
        <location evidence="1">Nucleus</location>
    </subcellularLocation>
</comment>
<dbReference type="SUPFAM" id="SSF47095">
    <property type="entry name" value="HMG-box"/>
    <property type="match status" value="5"/>
</dbReference>
<dbReference type="FunFam" id="1.10.30.10:FF:000029">
    <property type="entry name" value="nucleolar transcription factor 1 isoform X2"/>
    <property type="match status" value="1"/>
</dbReference>
<feature type="region of interest" description="Disordered" evidence="9">
    <location>
        <begin position="334"/>
        <end position="370"/>
    </location>
</feature>
<gene>
    <name evidence="11" type="primary">UBTF</name>
</gene>
<dbReference type="CDD" id="cd22002">
    <property type="entry name" value="HMG-box_UBF1_rpt5"/>
    <property type="match status" value="1"/>
</dbReference>
<keyword evidence="12" id="KW-1185">Reference proteome</keyword>
<feature type="domain" description="HMG box" evidence="10">
    <location>
        <begin position="366"/>
        <end position="434"/>
    </location>
</feature>
<keyword evidence="6" id="KW-0804">Transcription</keyword>
<accession>A0A2K5DJQ0</accession>
<keyword evidence="2" id="KW-0677">Repeat</keyword>
<keyword evidence="3" id="KW-0805">Transcription regulation</keyword>
<evidence type="ECO:0000256" key="8">
    <source>
        <dbReference type="PROSITE-ProRule" id="PRU00267"/>
    </source>
</evidence>
<dbReference type="Pfam" id="PF14887">
    <property type="entry name" value="HMG_box_5"/>
    <property type="match status" value="1"/>
</dbReference>
<feature type="domain" description="HMG box" evidence="10">
    <location>
        <begin position="112"/>
        <end position="180"/>
    </location>
</feature>
<keyword evidence="4 8" id="KW-0238">DNA-binding</keyword>
<dbReference type="SMART" id="SM00398">
    <property type="entry name" value="HMG"/>
    <property type="match status" value="5"/>
</dbReference>
<evidence type="ECO:0000256" key="6">
    <source>
        <dbReference type="ARBA" id="ARBA00023163"/>
    </source>
</evidence>
<dbReference type="FunFam" id="1.10.30.10:FF:000021">
    <property type="entry name" value="nucleolar transcription factor 1 isoform X1"/>
    <property type="match status" value="1"/>
</dbReference>
<feature type="region of interest" description="Disordered" evidence="9">
    <location>
        <begin position="662"/>
        <end position="787"/>
    </location>
</feature>
<organism evidence="11 12">
    <name type="scientific">Aotus nancymaae</name>
    <name type="common">Ma's night monkey</name>
    <dbReference type="NCBI Taxonomy" id="37293"/>
    <lineage>
        <taxon>Eukaryota</taxon>
        <taxon>Metazoa</taxon>
        <taxon>Chordata</taxon>
        <taxon>Craniata</taxon>
        <taxon>Vertebrata</taxon>
        <taxon>Euteleostomi</taxon>
        <taxon>Mammalia</taxon>
        <taxon>Eutheria</taxon>
        <taxon>Euarchontoglires</taxon>
        <taxon>Primates</taxon>
        <taxon>Haplorrhini</taxon>
        <taxon>Platyrrhini</taxon>
        <taxon>Aotidae</taxon>
        <taxon>Aotus</taxon>
    </lineage>
</organism>
<feature type="DNA-binding region" description="HMG box" evidence="8">
    <location>
        <begin position="441"/>
        <end position="508"/>
    </location>
</feature>
<evidence type="ECO:0000256" key="5">
    <source>
        <dbReference type="ARBA" id="ARBA00023159"/>
    </source>
</evidence>
<dbReference type="GO" id="GO:0003677">
    <property type="term" value="F:DNA binding"/>
    <property type="evidence" value="ECO:0007669"/>
    <property type="project" value="UniProtKB-UniRule"/>
</dbReference>
<evidence type="ECO:0000313" key="12">
    <source>
        <dbReference type="Proteomes" id="UP000233020"/>
    </source>
</evidence>
<dbReference type="GO" id="GO:0005634">
    <property type="term" value="C:nucleus"/>
    <property type="evidence" value="ECO:0007669"/>
    <property type="project" value="UniProtKB-SubCell"/>
</dbReference>
<dbReference type="PANTHER" id="PTHR46318">
    <property type="entry name" value="UPSTREAM BINDING TRANSCRIPTION FACTOR"/>
    <property type="match status" value="1"/>
</dbReference>
<dbReference type="Proteomes" id="UP000233020">
    <property type="component" value="Unplaced"/>
</dbReference>
<reference evidence="11" key="1">
    <citation type="submission" date="2025-08" db="UniProtKB">
        <authorList>
            <consortium name="Ensembl"/>
        </authorList>
    </citation>
    <scope>IDENTIFICATION</scope>
</reference>
<evidence type="ECO:0000256" key="1">
    <source>
        <dbReference type="ARBA" id="ARBA00004123"/>
    </source>
</evidence>
<feature type="DNA-binding region" description="HMG box" evidence="8">
    <location>
        <begin position="366"/>
        <end position="434"/>
    </location>
</feature>
<sequence length="787" mass="90421">MNGEADCPTDLEMAAPKGQDRWSQEDMLTLLECMKNNLPSNDSSKFKTTESHMDWEKVAFKDFSGDMCKLKWVEISNEVRKFRTLTELILDAQEHVKNPYKGKKLKKHPDFPKKPLTPYFRFFMEKRAKYAKLHPEMSNLDLTKILSKKYKELPEKKKMKYIQDFQREKQEFERNLARFSHPQLCSLPALPSGSPPAPVPANSTPRCPPSLHLALQEIMRDYIQKHPELNISEEGITKSTLTKAERQLKDKFDGRPTKPPPNSYSLYCAELMANMKDVPSTERMVLCSQQWKLLSQKEKDAYHKKCDQKKKDYEVELLRFLESLPEEEQQRVLGEEKMLNINKKPATSPASKKPAQEGGKGGSEKPKRPVSAMFIFSEEKRRQLQEERPELSESELTRLLARMWNDLSEKKKAKYKAREAALKAQSERKPGGEREERGKLPESPKRAEEIWQQSVIGDYLARFKNDRVKALKAMEMTWNNMEKKEKLMWIKKAAEDQKRYERELSEMRAPPAATNSSKKMKFQGEPKKPPMNGYQKFSQELLSNGELNHLPLKERMVEIGSRWQRISQSQKEHYKKLAEEQQKQYKVHLDLWVKSLSPQDRAAYKEYISNKRKSMTKLRGPNPKSSRTTLQSKSVRSPPRYEGGGGGCLKWLGRDQRTLMCLCPSKESEEDDEEDEDDEDEDEEEEDDDNGDSSEDGGDSSESSSEDESEDGDEVHSMGRQGTVGGEGSPAMRATWGPCASFLTPQNEEDDEDEDDDEDDDEDEDNESEGSSSSSSSSGDSSDSDSN</sequence>
<feature type="compositionally biased region" description="Low complexity" evidence="9">
    <location>
        <begin position="343"/>
        <end position="353"/>
    </location>
</feature>
<feature type="compositionally biased region" description="Acidic residues" evidence="9">
    <location>
        <begin position="668"/>
        <end position="713"/>
    </location>
</feature>
<dbReference type="Ensembl" id="ENSANAT00000039091.1">
    <property type="protein sequence ID" value="ENSANAP00000021205.1"/>
    <property type="gene ID" value="ENSANAG00000028177.1"/>
</dbReference>
<dbReference type="CDD" id="cd21998">
    <property type="entry name" value="HMG-box_UBF1_rpt1-like"/>
    <property type="match status" value="1"/>
</dbReference>
<feature type="compositionally biased region" description="Acidic residues" evidence="9">
    <location>
        <begin position="747"/>
        <end position="768"/>
    </location>
</feature>
<dbReference type="PANTHER" id="PTHR46318:SF4">
    <property type="entry name" value="NUCLEOLAR TRANSCRIPTION FACTOR 1"/>
    <property type="match status" value="1"/>
</dbReference>
<keyword evidence="5" id="KW-0010">Activator</keyword>
<dbReference type="CDD" id="cd22003">
    <property type="entry name" value="HMG-box_UBF1_rpt6-like"/>
    <property type="match status" value="1"/>
</dbReference>
<feature type="region of interest" description="Disordered" evidence="9">
    <location>
        <begin position="609"/>
        <end position="649"/>
    </location>
</feature>
<feature type="region of interest" description="Disordered" evidence="9">
    <location>
        <begin position="1"/>
        <end position="21"/>
    </location>
</feature>
<dbReference type="InterPro" id="IPR029215">
    <property type="entry name" value="HMG_box_5"/>
</dbReference>
<name>A0A2K5DJQ0_AOTNA</name>
<proteinExistence type="predicted"/>
<evidence type="ECO:0000313" key="11">
    <source>
        <dbReference type="Ensembl" id="ENSANAP00000021205.1"/>
    </source>
</evidence>
<feature type="region of interest" description="Disordered" evidence="9">
    <location>
        <begin position="418"/>
        <end position="446"/>
    </location>
</feature>
<dbReference type="CDD" id="cd22000">
    <property type="entry name" value="HMG-box_UBF1_rpt3"/>
    <property type="match status" value="1"/>
</dbReference>
<dbReference type="Gene3D" id="1.10.30.10">
    <property type="entry name" value="High mobility group box domain"/>
    <property type="match status" value="5"/>
</dbReference>
<evidence type="ECO:0000256" key="9">
    <source>
        <dbReference type="SAM" id="MobiDB-lite"/>
    </source>
</evidence>
<reference evidence="11" key="2">
    <citation type="submission" date="2025-09" db="UniProtKB">
        <authorList>
            <consortium name="Ensembl"/>
        </authorList>
    </citation>
    <scope>IDENTIFICATION</scope>
</reference>
<dbReference type="Pfam" id="PF09011">
    <property type="entry name" value="HMG_box_2"/>
    <property type="match status" value="1"/>
</dbReference>
<feature type="region of interest" description="Disordered" evidence="9">
    <location>
        <begin position="505"/>
        <end position="528"/>
    </location>
</feature>
<keyword evidence="7 8" id="KW-0539">Nucleus</keyword>
<evidence type="ECO:0000256" key="3">
    <source>
        <dbReference type="ARBA" id="ARBA00023015"/>
    </source>
</evidence>
<dbReference type="AlphaFoldDB" id="A0A2K5DJQ0"/>
<dbReference type="GeneTree" id="ENSGT00940000161141"/>
<dbReference type="CDD" id="cd22001">
    <property type="entry name" value="HMG-box_UBF1_rpt4"/>
    <property type="match status" value="1"/>
</dbReference>
<dbReference type="InterPro" id="IPR036910">
    <property type="entry name" value="HMG_box_dom_sf"/>
</dbReference>
<feature type="domain" description="HMG box" evidence="10">
    <location>
        <begin position="527"/>
        <end position="593"/>
    </location>
</feature>
<protein>
    <submittedName>
        <fullName evidence="11">Upstream binding transcription factor</fullName>
    </submittedName>
</protein>
<feature type="DNA-binding region" description="HMG box" evidence="8">
    <location>
        <begin position="112"/>
        <end position="180"/>
    </location>
</feature>